<protein>
    <recommendedName>
        <fullName evidence="2">Integrase catalytic domain-containing protein</fullName>
    </recommendedName>
</protein>
<dbReference type="InterPro" id="IPR001523">
    <property type="entry name" value="Paired_dom"/>
</dbReference>
<dbReference type="InterPro" id="IPR048020">
    <property type="entry name" value="Transpos_IS3"/>
</dbReference>
<gene>
    <name evidence="3" type="ORF">C1875_12075</name>
</gene>
<dbReference type="Pfam" id="PF00292">
    <property type="entry name" value="PAX"/>
    <property type="match status" value="1"/>
</dbReference>
<dbReference type="PANTHER" id="PTHR46889">
    <property type="entry name" value="TRANSPOSASE INSF FOR INSERTION SEQUENCE IS3B-RELATED"/>
    <property type="match status" value="1"/>
</dbReference>
<dbReference type="InterPro" id="IPR036397">
    <property type="entry name" value="RNaseH_sf"/>
</dbReference>
<dbReference type="SUPFAM" id="SSF46689">
    <property type="entry name" value="Homeodomain-like"/>
    <property type="match status" value="1"/>
</dbReference>
<dbReference type="InterPro" id="IPR009057">
    <property type="entry name" value="Homeodomain-like_sf"/>
</dbReference>
<evidence type="ECO:0000313" key="3">
    <source>
        <dbReference type="EMBL" id="RDB68217.1"/>
    </source>
</evidence>
<sequence>MYSKEDRERILADLDASGLPAAVFAKLPGNPSRNSLSGWRRQAEAGELDVPVRDVRGRCERSRHERYPEAAKREALALRRKGMRWCDIARRLNVSSGTVVRSWAKAAERATMAPKEAVSMEDRKPKDMARAELEERLAEAQMQARVLQELMRDPKAADPERLSNKQKTALGERLRRDYGYSLGTILSFLDISKSTYEYDKGAIARDAARAEAVRVRVRGAFERSRRIYGYRRVRASILSGADGEEPMAVSELEVRRAMKAGGMRARRTRERLHYSSYAGEPDERPGNAPLGEGGVHDFSAEHPDEMVVSDVAEFKAGGRKVYLSPIVDCFDGMPAAWSVSLHPDSALCDSSLRACLGTLPEGHAPVVGHTDGGCQYRAGSWKRICDEGGVVRSMSRKGRCPDNARAEGFFGTLKEEFYNGRDWSAVPPERFMEELDAFMEWYRNGRLKAFRDGEGRTVYDTITGHRRRLGYAA</sequence>
<dbReference type="Pfam" id="PF00665">
    <property type="entry name" value="rve"/>
    <property type="match status" value="1"/>
</dbReference>
<organism evidence="3 4">
    <name type="scientific">Eggerthella lenta</name>
    <name type="common">Eubacterium lentum</name>
    <dbReference type="NCBI Taxonomy" id="84112"/>
    <lineage>
        <taxon>Bacteria</taxon>
        <taxon>Bacillati</taxon>
        <taxon>Actinomycetota</taxon>
        <taxon>Coriobacteriia</taxon>
        <taxon>Eggerthellales</taxon>
        <taxon>Eggerthellaceae</taxon>
        <taxon>Eggerthella</taxon>
    </lineage>
</organism>
<dbReference type="InterPro" id="IPR050900">
    <property type="entry name" value="Transposase_IS3/IS150/IS904"/>
</dbReference>
<dbReference type="EMBL" id="PPTU01000022">
    <property type="protein sequence ID" value="RDB68217.1"/>
    <property type="molecule type" value="Genomic_DNA"/>
</dbReference>
<feature type="domain" description="Integrase catalytic" evidence="2">
    <location>
        <begin position="299"/>
        <end position="466"/>
    </location>
</feature>
<dbReference type="InterPro" id="IPR012337">
    <property type="entry name" value="RNaseH-like_sf"/>
</dbReference>
<feature type="region of interest" description="Disordered" evidence="1">
    <location>
        <begin position="271"/>
        <end position="297"/>
    </location>
</feature>
<dbReference type="AlphaFoldDB" id="A0A369M909"/>
<dbReference type="SUPFAM" id="SSF53098">
    <property type="entry name" value="Ribonuclease H-like"/>
    <property type="match status" value="1"/>
</dbReference>
<reference evidence="3 4" key="1">
    <citation type="journal article" date="2018" name="Elife">
        <title>Discovery and characterization of a prevalent human gut bacterial enzyme sufficient for the inactivation of a family of plant toxins.</title>
        <authorList>
            <person name="Koppel N."/>
            <person name="Bisanz J.E."/>
            <person name="Pandelia M.E."/>
            <person name="Turnbaugh P.J."/>
            <person name="Balskus E.P."/>
        </authorList>
    </citation>
    <scope>NUCLEOTIDE SEQUENCE [LARGE SCALE GENOMIC DNA]</scope>
    <source>
        <strain evidence="3 4">W1 BHI 6</strain>
    </source>
</reference>
<name>A0A369M909_EGGLN</name>
<comment type="caution">
    <text evidence="3">The sequence shown here is derived from an EMBL/GenBank/DDBJ whole genome shotgun (WGS) entry which is preliminary data.</text>
</comment>
<dbReference type="GO" id="GO:0003677">
    <property type="term" value="F:DNA binding"/>
    <property type="evidence" value="ECO:0007669"/>
    <property type="project" value="InterPro"/>
</dbReference>
<evidence type="ECO:0000313" key="4">
    <source>
        <dbReference type="Proteomes" id="UP000253970"/>
    </source>
</evidence>
<dbReference type="Gene3D" id="3.30.420.10">
    <property type="entry name" value="Ribonuclease H-like superfamily/Ribonuclease H"/>
    <property type="match status" value="1"/>
</dbReference>
<evidence type="ECO:0000256" key="1">
    <source>
        <dbReference type="SAM" id="MobiDB-lite"/>
    </source>
</evidence>
<dbReference type="GO" id="GO:0015074">
    <property type="term" value="P:DNA integration"/>
    <property type="evidence" value="ECO:0007669"/>
    <property type="project" value="InterPro"/>
</dbReference>
<dbReference type="RefSeq" id="WP_181870916.1">
    <property type="nucleotide sequence ID" value="NZ_AP025575.1"/>
</dbReference>
<accession>A0A369M909</accession>
<dbReference type="InterPro" id="IPR001584">
    <property type="entry name" value="Integrase_cat-core"/>
</dbReference>
<dbReference type="PROSITE" id="PS50994">
    <property type="entry name" value="INTEGRASE"/>
    <property type="match status" value="1"/>
</dbReference>
<dbReference type="Proteomes" id="UP000253970">
    <property type="component" value="Unassembled WGS sequence"/>
</dbReference>
<proteinExistence type="predicted"/>
<evidence type="ECO:0000259" key="2">
    <source>
        <dbReference type="PROSITE" id="PS50994"/>
    </source>
</evidence>
<dbReference type="PANTHER" id="PTHR46889:SF4">
    <property type="entry name" value="TRANSPOSASE INSO FOR INSERTION SEQUENCE ELEMENT IS911B-RELATED"/>
    <property type="match status" value="1"/>
</dbReference>
<dbReference type="NCBIfam" id="NF033516">
    <property type="entry name" value="transpos_IS3"/>
    <property type="match status" value="1"/>
</dbReference>
<dbReference type="GO" id="GO:0006355">
    <property type="term" value="P:regulation of DNA-templated transcription"/>
    <property type="evidence" value="ECO:0007669"/>
    <property type="project" value="InterPro"/>
</dbReference>